<dbReference type="OrthoDB" id="5765252at2"/>
<dbReference type="Proteomes" id="UP000001962">
    <property type="component" value="Chromosome"/>
</dbReference>
<reference evidence="4" key="1">
    <citation type="submission" date="2006-08" db="EMBL/GenBank/DDBJ databases">
        <title>Complete sequence of Alkalilimnicola ehrilichei MLHE-1.</title>
        <authorList>
            <person name="Copeland A."/>
            <person name="Lucas S."/>
            <person name="Lapidus A."/>
            <person name="Barry K."/>
            <person name="Detter J.C."/>
            <person name="Glavina del Rio T."/>
            <person name="Hammon N."/>
            <person name="Israni S."/>
            <person name="Dalin E."/>
            <person name="Tice H."/>
            <person name="Pitluck S."/>
            <person name="Sims D."/>
            <person name="Brettin T."/>
            <person name="Bruce D."/>
            <person name="Han C."/>
            <person name="Tapia R."/>
            <person name="Gilna P."/>
            <person name="Schmutz J."/>
            <person name="Larimer F."/>
            <person name="Land M."/>
            <person name="Hauser L."/>
            <person name="Kyrpides N."/>
            <person name="Mikhailova N."/>
            <person name="Oremland R.S."/>
            <person name="Hoeft S.E."/>
            <person name="Switzer-Blum J."/>
            <person name="Kulp T."/>
            <person name="King G."/>
            <person name="Tabita R."/>
            <person name="Witte B."/>
            <person name="Santini J.M."/>
            <person name="Basu P."/>
            <person name="Hollibaugh J.T."/>
            <person name="Xie G."/>
            <person name="Stolz J.F."/>
            <person name="Richardson P."/>
        </authorList>
    </citation>
    <scope>NUCLEOTIDE SEQUENCE [LARGE SCALE GENOMIC DNA]</scope>
    <source>
        <strain evidence="4">ATCC BAA-1101 / DSM 17681 / MLHE-1</strain>
    </source>
</reference>
<protein>
    <submittedName>
        <fullName evidence="3">Chemosensory pili system protein ChpC</fullName>
    </submittedName>
</protein>
<evidence type="ECO:0000256" key="1">
    <source>
        <dbReference type="SAM" id="MobiDB-lite"/>
    </source>
</evidence>
<evidence type="ECO:0000259" key="2">
    <source>
        <dbReference type="Pfam" id="PF01584"/>
    </source>
</evidence>
<dbReference type="eggNOG" id="COG0835">
    <property type="taxonomic scope" value="Bacteria"/>
</dbReference>
<dbReference type="RefSeq" id="WP_011628111.1">
    <property type="nucleotide sequence ID" value="NC_008340.1"/>
</dbReference>
<dbReference type="SUPFAM" id="SSF50341">
    <property type="entry name" value="CheW-like"/>
    <property type="match status" value="1"/>
</dbReference>
<dbReference type="HOGENOM" id="CLU_128728_0_0_6"/>
<sequence length="186" mass="19496">MSESSGPDHPGAAAPTGREAAGSDLIPGMRVDADQTELLLPGAVVAEVIAWVTPLAYPQEVPEWLLGAFDWRAMRLPLVAVQCLAEGVAAPEPGPASRIVVVKGLKHHRDLPFYGIAAEDIPQLVAIRPGNVRDPEDDEPRAQDLPGRPVMVGGAPGLIPDLTAVEDRLMAVLPAAGETPMDGEAD</sequence>
<dbReference type="InterPro" id="IPR002545">
    <property type="entry name" value="CheW-lke_dom"/>
</dbReference>
<keyword evidence="4" id="KW-1185">Reference proteome</keyword>
<dbReference type="AlphaFoldDB" id="Q0ABS2"/>
<dbReference type="Pfam" id="PF01584">
    <property type="entry name" value="CheW"/>
    <property type="match status" value="1"/>
</dbReference>
<dbReference type="InterPro" id="IPR036061">
    <property type="entry name" value="CheW-like_dom_sf"/>
</dbReference>
<evidence type="ECO:0000313" key="3">
    <source>
        <dbReference type="EMBL" id="ABI55715.1"/>
    </source>
</evidence>
<accession>Q0ABS2</accession>
<feature type="region of interest" description="Disordered" evidence="1">
    <location>
        <begin position="1"/>
        <end position="24"/>
    </location>
</feature>
<dbReference type="GO" id="GO:0007165">
    <property type="term" value="P:signal transduction"/>
    <property type="evidence" value="ECO:0007669"/>
    <property type="project" value="InterPro"/>
</dbReference>
<dbReference type="EMBL" id="CP000453">
    <property type="protein sequence ID" value="ABI55715.1"/>
    <property type="molecule type" value="Genomic_DNA"/>
</dbReference>
<evidence type="ECO:0000313" key="4">
    <source>
        <dbReference type="Proteomes" id="UP000001962"/>
    </source>
</evidence>
<feature type="region of interest" description="Disordered" evidence="1">
    <location>
        <begin position="130"/>
        <end position="150"/>
    </location>
</feature>
<feature type="domain" description="CheW-like" evidence="2">
    <location>
        <begin position="29"/>
        <end position="139"/>
    </location>
</feature>
<gene>
    <name evidence="3" type="ordered locus">Mlg_0360</name>
</gene>
<dbReference type="KEGG" id="aeh:Mlg_0360"/>
<name>Q0ABS2_ALKEH</name>
<dbReference type="GO" id="GO:0006935">
    <property type="term" value="P:chemotaxis"/>
    <property type="evidence" value="ECO:0007669"/>
    <property type="project" value="InterPro"/>
</dbReference>
<proteinExistence type="predicted"/>
<organism evidence="3 4">
    <name type="scientific">Alkalilimnicola ehrlichii (strain ATCC BAA-1101 / DSM 17681 / MLHE-1)</name>
    <dbReference type="NCBI Taxonomy" id="187272"/>
    <lineage>
        <taxon>Bacteria</taxon>
        <taxon>Pseudomonadati</taxon>
        <taxon>Pseudomonadota</taxon>
        <taxon>Gammaproteobacteria</taxon>
        <taxon>Chromatiales</taxon>
        <taxon>Ectothiorhodospiraceae</taxon>
        <taxon>Alkalilimnicola</taxon>
    </lineage>
</organism>